<dbReference type="GO" id="GO:0000976">
    <property type="term" value="F:transcription cis-regulatory region binding"/>
    <property type="evidence" value="ECO:0007669"/>
    <property type="project" value="TreeGrafter"/>
</dbReference>
<dbReference type="SMART" id="SM00862">
    <property type="entry name" value="Trans_reg_C"/>
    <property type="match status" value="1"/>
</dbReference>
<keyword evidence="1 6" id="KW-0597">Phosphoprotein</keyword>
<feature type="domain" description="Response regulatory" evidence="8">
    <location>
        <begin position="2"/>
        <end position="117"/>
    </location>
</feature>
<dbReference type="Pfam" id="PF00486">
    <property type="entry name" value="Trans_reg_C"/>
    <property type="match status" value="1"/>
</dbReference>
<evidence type="ECO:0000256" key="4">
    <source>
        <dbReference type="ARBA" id="ARBA00023125"/>
    </source>
</evidence>
<dbReference type="SMART" id="SM00448">
    <property type="entry name" value="REC"/>
    <property type="match status" value="1"/>
</dbReference>
<dbReference type="FunFam" id="3.40.50.2300:FF:000001">
    <property type="entry name" value="DNA-binding response regulator PhoB"/>
    <property type="match status" value="1"/>
</dbReference>
<evidence type="ECO:0000259" key="9">
    <source>
        <dbReference type="PROSITE" id="PS51755"/>
    </source>
</evidence>
<dbReference type="RefSeq" id="WP_071079347.1">
    <property type="nucleotide sequence ID" value="NZ_LFKP01000012.1"/>
</dbReference>
<dbReference type="EMBL" id="LFKP01000012">
    <property type="protein sequence ID" value="OHV94771.1"/>
    <property type="molecule type" value="Genomic_DNA"/>
</dbReference>
<dbReference type="SUPFAM" id="SSF52172">
    <property type="entry name" value="CheY-like"/>
    <property type="match status" value="1"/>
</dbReference>
<dbReference type="Gene3D" id="1.10.10.10">
    <property type="entry name" value="Winged helix-like DNA-binding domain superfamily/Winged helix DNA-binding domain"/>
    <property type="match status" value="1"/>
</dbReference>
<accession>A0A1S1U576</accession>
<sequence length="229" mass="25626">MRILIIEDNPDILANLYAYLEPKGHVLDSAMNGYAGLALLAQHEYDVIVLDVMLPGLTGLELCQKLRNELRNSTPVLMLTARDTLQDKVAGFDSGADDYLVKPFSLLELEIRLKALLRRARGKTTAVSVLAVGELRFDTEKFEVRRAGQTLTLTRTGYIILKCLMSEAPKLVPRELLEHEVWGDDRPDSDALRTHIHALRQVLDKPYAFPMLRTIPGIGYKLLSSDASV</sequence>
<dbReference type="PROSITE" id="PS50110">
    <property type="entry name" value="RESPONSE_REGULATORY"/>
    <property type="match status" value="1"/>
</dbReference>
<keyword evidence="2" id="KW-0902">Two-component regulatory system</keyword>
<evidence type="ECO:0000256" key="2">
    <source>
        <dbReference type="ARBA" id="ARBA00023012"/>
    </source>
</evidence>
<keyword evidence="4 7" id="KW-0238">DNA-binding</keyword>
<protein>
    <submittedName>
        <fullName evidence="10">Chemotaxis protein CheY</fullName>
    </submittedName>
</protein>
<dbReference type="GO" id="GO:0032993">
    <property type="term" value="C:protein-DNA complex"/>
    <property type="evidence" value="ECO:0007669"/>
    <property type="project" value="TreeGrafter"/>
</dbReference>
<keyword evidence="5" id="KW-0804">Transcription</keyword>
<dbReference type="AlphaFoldDB" id="A0A1S1U576"/>
<dbReference type="GO" id="GO:0005829">
    <property type="term" value="C:cytosol"/>
    <property type="evidence" value="ECO:0007669"/>
    <property type="project" value="TreeGrafter"/>
</dbReference>
<evidence type="ECO:0000256" key="1">
    <source>
        <dbReference type="ARBA" id="ARBA00022553"/>
    </source>
</evidence>
<dbReference type="SUPFAM" id="SSF46894">
    <property type="entry name" value="C-terminal effector domain of the bipartite response regulators"/>
    <property type="match status" value="1"/>
</dbReference>
<dbReference type="Pfam" id="PF00072">
    <property type="entry name" value="Response_reg"/>
    <property type="match status" value="1"/>
</dbReference>
<comment type="caution">
    <text evidence="10">The sequence shown here is derived from an EMBL/GenBank/DDBJ whole genome shotgun (WGS) entry which is preliminary data.</text>
</comment>
<gene>
    <name evidence="10" type="ORF">AKG95_23550</name>
</gene>
<feature type="modified residue" description="4-aspartylphosphate" evidence="6">
    <location>
        <position position="51"/>
    </location>
</feature>
<dbReference type="PANTHER" id="PTHR48111">
    <property type="entry name" value="REGULATOR OF RPOS"/>
    <property type="match status" value="1"/>
</dbReference>
<dbReference type="Gene3D" id="6.10.250.690">
    <property type="match status" value="1"/>
</dbReference>
<feature type="domain" description="OmpR/PhoB-type" evidence="9">
    <location>
        <begin position="127"/>
        <end position="224"/>
    </location>
</feature>
<dbReference type="Proteomes" id="UP000179840">
    <property type="component" value="Unassembled WGS sequence"/>
</dbReference>
<dbReference type="InterPro" id="IPR001867">
    <property type="entry name" value="OmpR/PhoB-type_DNA-bd"/>
</dbReference>
<dbReference type="Gene3D" id="3.40.50.2300">
    <property type="match status" value="1"/>
</dbReference>
<dbReference type="GO" id="GO:0000156">
    <property type="term" value="F:phosphorelay response regulator activity"/>
    <property type="evidence" value="ECO:0007669"/>
    <property type="project" value="TreeGrafter"/>
</dbReference>
<evidence type="ECO:0000256" key="7">
    <source>
        <dbReference type="PROSITE-ProRule" id="PRU01091"/>
    </source>
</evidence>
<dbReference type="PROSITE" id="PS51755">
    <property type="entry name" value="OMPR_PHOB"/>
    <property type="match status" value="1"/>
</dbReference>
<dbReference type="InterPro" id="IPR011006">
    <property type="entry name" value="CheY-like_superfamily"/>
</dbReference>
<evidence type="ECO:0000256" key="5">
    <source>
        <dbReference type="ARBA" id="ARBA00023163"/>
    </source>
</evidence>
<dbReference type="InterPro" id="IPR036388">
    <property type="entry name" value="WH-like_DNA-bd_sf"/>
</dbReference>
<evidence type="ECO:0000313" key="10">
    <source>
        <dbReference type="EMBL" id="OHV94771.1"/>
    </source>
</evidence>
<keyword evidence="3" id="KW-0805">Transcription regulation</keyword>
<feature type="DNA-binding region" description="OmpR/PhoB-type" evidence="7">
    <location>
        <begin position="127"/>
        <end position="224"/>
    </location>
</feature>
<dbReference type="GO" id="GO:0006355">
    <property type="term" value="P:regulation of DNA-templated transcription"/>
    <property type="evidence" value="ECO:0007669"/>
    <property type="project" value="InterPro"/>
</dbReference>
<proteinExistence type="predicted"/>
<evidence type="ECO:0000256" key="3">
    <source>
        <dbReference type="ARBA" id="ARBA00023015"/>
    </source>
</evidence>
<dbReference type="PANTHER" id="PTHR48111:SF22">
    <property type="entry name" value="REGULATOR OF RPOS"/>
    <property type="match status" value="1"/>
</dbReference>
<evidence type="ECO:0000313" key="11">
    <source>
        <dbReference type="Proteomes" id="UP000179840"/>
    </source>
</evidence>
<evidence type="ECO:0000256" key="6">
    <source>
        <dbReference type="PROSITE-ProRule" id="PRU00169"/>
    </source>
</evidence>
<reference evidence="10 11" key="1">
    <citation type="submission" date="2015-06" db="EMBL/GenBank/DDBJ databases">
        <title>Draft genome sequencing of a biphenyl-degrading bacterium, Janthinobacterium lividum MEG1.</title>
        <authorList>
            <person name="Shimodaira J."/>
            <person name="Hatta T."/>
        </authorList>
    </citation>
    <scope>NUCLEOTIDE SEQUENCE [LARGE SCALE GENOMIC DNA]</scope>
    <source>
        <strain evidence="10 11">MEG1</strain>
    </source>
</reference>
<evidence type="ECO:0000259" key="8">
    <source>
        <dbReference type="PROSITE" id="PS50110"/>
    </source>
</evidence>
<organism evidence="10 11">
    <name type="scientific">Janthinobacterium lividum</name>
    <dbReference type="NCBI Taxonomy" id="29581"/>
    <lineage>
        <taxon>Bacteria</taxon>
        <taxon>Pseudomonadati</taxon>
        <taxon>Pseudomonadota</taxon>
        <taxon>Betaproteobacteria</taxon>
        <taxon>Burkholderiales</taxon>
        <taxon>Oxalobacteraceae</taxon>
        <taxon>Janthinobacterium</taxon>
    </lineage>
</organism>
<dbReference type="InterPro" id="IPR016032">
    <property type="entry name" value="Sig_transdc_resp-reg_C-effctor"/>
</dbReference>
<dbReference type="InterPro" id="IPR001789">
    <property type="entry name" value="Sig_transdc_resp-reg_receiver"/>
</dbReference>
<name>A0A1S1U576_9BURK</name>
<dbReference type="CDD" id="cd00383">
    <property type="entry name" value="trans_reg_C"/>
    <property type="match status" value="1"/>
</dbReference>
<dbReference type="InterPro" id="IPR039420">
    <property type="entry name" value="WalR-like"/>
</dbReference>